<name>A0A0C9XIL8_9AGAM</name>
<dbReference type="Proteomes" id="UP000054018">
    <property type="component" value="Unassembled WGS sequence"/>
</dbReference>
<organism evidence="1 2">
    <name type="scientific">Pisolithus microcarpus 441</name>
    <dbReference type="NCBI Taxonomy" id="765257"/>
    <lineage>
        <taxon>Eukaryota</taxon>
        <taxon>Fungi</taxon>
        <taxon>Dikarya</taxon>
        <taxon>Basidiomycota</taxon>
        <taxon>Agaricomycotina</taxon>
        <taxon>Agaricomycetes</taxon>
        <taxon>Agaricomycetidae</taxon>
        <taxon>Boletales</taxon>
        <taxon>Sclerodermatineae</taxon>
        <taxon>Pisolithaceae</taxon>
        <taxon>Pisolithus</taxon>
    </lineage>
</organism>
<dbReference type="HOGENOM" id="CLU_2705795_0_0_1"/>
<proteinExistence type="predicted"/>
<keyword evidence="2" id="KW-1185">Reference proteome</keyword>
<gene>
    <name evidence="1" type="ORF">PISMIDRAFT_18925</name>
</gene>
<accession>A0A0C9XIL8</accession>
<protein>
    <submittedName>
        <fullName evidence="1">Uncharacterized protein</fullName>
    </submittedName>
</protein>
<reference evidence="2" key="2">
    <citation type="submission" date="2015-01" db="EMBL/GenBank/DDBJ databases">
        <title>Evolutionary Origins and Diversification of the Mycorrhizal Mutualists.</title>
        <authorList>
            <consortium name="DOE Joint Genome Institute"/>
            <consortium name="Mycorrhizal Genomics Consortium"/>
            <person name="Kohler A."/>
            <person name="Kuo A."/>
            <person name="Nagy L.G."/>
            <person name="Floudas D."/>
            <person name="Copeland A."/>
            <person name="Barry K.W."/>
            <person name="Cichocki N."/>
            <person name="Veneault-Fourrey C."/>
            <person name="LaButti K."/>
            <person name="Lindquist E.A."/>
            <person name="Lipzen A."/>
            <person name="Lundell T."/>
            <person name="Morin E."/>
            <person name="Murat C."/>
            <person name="Riley R."/>
            <person name="Ohm R."/>
            <person name="Sun H."/>
            <person name="Tunlid A."/>
            <person name="Henrissat B."/>
            <person name="Grigoriev I.V."/>
            <person name="Hibbett D.S."/>
            <person name="Martin F."/>
        </authorList>
    </citation>
    <scope>NUCLEOTIDE SEQUENCE [LARGE SCALE GENOMIC DNA]</scope>
    <source>
        <strain evidence="2">441</strain>
    </source>
</reference>
<dbReference type="AlphaFoldDB" id="A0A0C9XIL8"/>
<dbReference type="EMBL" id="KN834109">
    <property type="protein sequence ID" value="KIK12175.1"/>
    <property type="molecule type" value="Genomic_DNA"/>
</dbReference>
<evidence type="ECO:0000313" key="1">
    <source>
        <dbReference type="EMBL" id="KIK12175.1"/>
    </source>
</evidence>
<evidence type="ECO:0000313" key="2">
    <source>
        <dbReference type="Proteomes" id="UP000054018"/>
    </source>
</evidence>
<sequence>MSSQYDGFFPLSTAITEWKYSCFFTQLSSSLSQALLGLFQRARIAACMLAGAVKFMGNAVVATQISWSLCRDA</sequence>
<reference evidence="1 2" key="1">
    <citation type="submission" date="2014-04" db="EMBL/GenBank/DDBJ databases">
        <authorList>
            <consortium name="DOE Joint Genome Institute"/>
            <person name="Kuo A."/>
            <person name="Kohler A."/>
            <person name="Costa M.D."/>
            <person name="Nagy L.G."/>
            <person name="Floudas D."/>
            <person name="Copeland A."/>
            <person name="Barry K.W."/>
            <person name="Cichocki N."/>
            <person name="Veneault-Fourrey C."/>
            <person name="LaButti K."/>
            <person name="Lindquist E.A."/>
            <person name="Lipzen A."/>
            <person name="Lundell T."/>
            <person name="Morin E."/>
            <person name="Murat C."/>
            <person name="Sun H."/>
            <person name="Tunlid A."/>
            <person name="Henrissat B."/>
            <person name="Grigoriev I.V."/>
            <person name="Hibbett D.S."/>
            <person name="Martin F."/>
            <person name="Nordberg H.P."/>
            <person name="Cantor M.N."/>
            <person name="Hua S.X."/>
        </authorList>
    </citation>
    <scope>NUCLEOTIDE SEQUENCE [LARGE SCALE GENOMIC DNA]</scope>
    <source>
        <strain evidence="1 2">441</strain>
    </source>
</reference>